<keyword evidence="1" id="KW-0812">Transmembrane</keyword>
<dbReference type="EMBL" id="JRPD02000004">
    <property type="protein sequence ID" value="TLE00859.1"/>
    <property type="molecule type" value="Genomic_DNA"/>
</dbReference>
<proteinExistence type="predicted"/>
<accession>A0A099U0R0</accession>
<keyword evidence="5" id="KW-1185">Reference proteome</keyword>
<keyword evidence="1" id="KW-1133">Transmembrane helix</keyword>
<dbReference type="Proteomes" id="UP000029922">
    <property type="component" value="Unassembled WGS sequence"/>
</dbReference>
<dbReference type="AlphaFoldDB" id="A0A099U0R0"/>
<sequence length="197" mass="22684">MNSTQSYLYIVCKIKIILFLLFISIAFGGCGLDPDTHNEFYHCLKMSTYGSYYESSPAKKKCFLEFLKKREEILSQACIRGYSLNCEVLAYAYAFTWRCPLNLDFLEDTKYNRIISAIKFFGLVDFGDTEYYDKIIPIMESYASTCTPKSCYLIIKSIEDAHNNCESKWEGFRDLQAKYLNRACDGGIQDACNELGK</sequence>
<evidence type="ECO:0000313" key="2">
    <source>
        <dbReference type="EMBL" id="STQ86630.1"/>
    </source>
</evidence>
<protein>
    <submittedName>
        <fullName evidence="2">Uncharacterized protein</fullName>
    </submittedName>
</protein>
<gene>
    <name evidence="3" type="ORF">LS73_002865</name>
    <name evidence="2" type="ORF">NCTC12714_01441</name>
</gene>
<dbReference type="Proteomes" id="UP000255139">
    <property type="component" value="Unassembled WGS sequence"/>
</dbReference>
<reference evidence="3 4" key="1">
    <citation type="journal article" date="2014" name="Genome Announc.">
        <title>Draft genome sequences of eight enterohepatic helicobacter species isolated from both laboratory and wild rodents.</title>
        <authorList>
            <person name="Sheh A."/>
            <person name="Shen Z."/>
            <person name="Fox J.G."/>
        </authorList>
    </citation>
    <scope>NUCLEOTIDE SEQUENCE [LARGE SCALE GENOMIC DNA]</scope>
    <source>
        <strain evidence="3 4">ST1</strain>
    </source>
</reference>
<name>A0A099U0R0_9HELI</name>
<feature type="transmembrane region" description="Helical" evidence="1">
    <location>
        <begin position="7"/>
        <end position="27"/>
    </location>
</feature>
<evidence type="ECO:0000256" key="1">
    <source>
        <dbReference type="SAM" id="Phobius"/>
    </source>
</evidence>
<organism evidence="2 5">
    <name type="scientific">Helicobacter muridarum</name>
    <dbReference type="NCBI Taxonomy" id="216"/>
    <lineage>
        <taxon>Bacteria</taxon>
        <taxon>Pseudomonadati</taxon>
        <taxon>Campylobacterota</taxon>
        <taxon>Epsilonproteobacteria</taxon>
        <taxon>Campylobacterales</taxon>
        <taxon>Helicobacteraceae</taxon>
        <taxon>Helicobacter</taxon>
    </lineage>
</organism>
<evidence type="ECO:0000313" key="4">
    <source>
        <dbReference type="Proteomes" id="UP000029922"/>
    </source>
</evidence>
<keyword evidence="1" id="KW-0472">Membrane</keyword>
<dbReference type="EMBL" id="UGJE01000002">
    <property type="protein sequence ID" value="STQ86630.1"/>
    <property type="molecule type" value="Genomic_DNA"/>
</dbReference>
<evidence type="ECO:0000313" key="5">
    <source>
        <dbReference type="Proteomes" id="UP000255139"/>
    </source>
</evidence>
<evidence type="ECO:0000313" key="3">
    <source>
        <dbReference type="EMBL" id="TLE00859.1"/>
    </source>
</evidence>
<reference evidence="2 5" key="2">
    <citation type="submission" date="2018-06" db="EMBL/GenBank/DDBJ databases">
        <authorList>
            <consortium name="Pathogen Informatics"/>
            <person name="Doyle S."/>
        </authorList>
    </citation>
    <scope>NUCLEOTIDE SEQUENCE [LARGE SCALE GENOMIC DNA]</scope>
    <source>
        <strain evidence="2 5">NCTC12714</strain>
    </source>
</reference>
<dbReference type="RefSeq" id="WP_034557845.1">
    <property type="nucleotide sequence ID" value="NZ_FZML01000003.1"/>
</dbReference>